<sequence length="170" mass="19785">MSKAAKFIVIINDNISRMEDKAILFYSNLFGELGEKYVSENLSSASFKKIQNDFLIEILAIGEDKNPLSFLKVDSRRLSNQNLGANKAIRVSDLVYFGSEDLTLLLNRAEEVAVQRKHDLIWIEAFEIDYTLIETLQFNHYQKFDFEQETANNIYPNRIYFRKQVNQTNS</sequence>
<evidence type="ECO:0000313" key="1">
    <source>
        <dbReference type="EMBL" id="TPG36191.1"/>
    </source>
</evidence>
<reference evidence="1 2" key="1">
    <citation type="journal article" date="2019" name="Environ. Microbiol.">
        <title>Species interactions and distinct microbial communities in high Arctic permafrost affected cryosols are associated with the CH4 and CO2 gas fluxes.</title>
        <authorList>
            <person name="Altshuler I."/>
            <person name="Hamel J."/>
            <person name="Turney S."/>
            <person name="Magnuson E."/>
            <person name="Levesque R."/>
            <person name="Greer C."/>
            <person name="Whyte L.G."/>
        </authorList>
    </citation>
    <scope>NUCLEOTIDE SEQUENCE [LARGE SCALE GENOMIC DNA]</scope>
    <source>
        <strain evidence="1 2">42</strain>
    </source>
</reference>
<organism evidence="1 2">
    <name type="scientific">Flavobacterium pectinovorum</name>
    <dbReference type="NCBI Taxonomy" id="29533"/>
    <lineage>
        <taxon>Bacteria</taxon>
        <taxon>Pseudomonadati</taxon>
        <taxon>Bacteroidota</taxon>
        <taxon>Flavobacteriia</taxon>
        <taxon>Flavobacteriales</taxon>
        <taxon>Flavobacteriaceae</taxon>
        <taxon>Flavobacterium</taxon>
    </lineage>
</organism>
<dbReference type="RefSeq" id="WP_140510572.1">
    <property type="nucleotide sequence ID" value="NZ_RCZH01000015.1"/>
</dbReference>
<evidence type="ECO:0000313" key="2">
    <source>
        <dbReference type="Proteomes" id="UP000319700"/>
    </source>
</evidence>
<dbReference type="OrthoDB" id="1348966at2"/>
<keyword evidence="2" id="KW-1185">Reference proteome</keyword>
<proteinExistence type="predicted"/>
<protein>
    <submittedName>
        <fullName evidence="1">Uncharacterized protein</fullName>
    </submittedName>
</protein>
<dbReference type="EMBL" id="RCZH01000015">
    <property type="protein sequence ID" value="TPG36191.1"/>
    <property type="molecule type" value="Genomic_DNA"/>
</dbReference>
<comment type="caution">
    <text evidence="1">The sequence shown here is derived from an EMBL/GenBank/DDBJ whole genome shotgun (WGS) entry which is preliminary data.</text>
</comment>
<gene>
    <name evidence="1" type="ORF">EAH81_20460</name>
</gene>
<accession>A0A502EIN6</accession>
<dbReference type="Proteomes" id="UP000319700">
    <property type="component" value="Unassembled WGS sequence"/>
</dbReference>
<dbReference type="AlphaFoldDB" id="A0A502EIN6"/>
<name>A0A502EIN6_9FLAO</name>